<dbReference type="GeneID" id="68612654"/>
<dbReference type="InterPro" id="IPR013332">
    <property type="entry name" value="KPR_N"/>
</dbReference>
<dbReference type="Proteomes" id="UP001501729">
    <property type="component" value="Unassembled WGS sequence"/>
</dbReference>
<evidence type="ECO:0000256" key="12">
    <source>
        <dbReference type="RuleBase" id="RU362068"/>
    </source>
</evidence>
<accession>A0AAV3UH34</accession>
<dbReference type="Gene3D" id="1.10.1040.10">
    <property type="entry name" value="N-(1-d-carboxylethyl)-l-norvaline Dehydrogenase, domain 2"/>
    <property type="match status" value="1"/>
</dbReference>
<evidence type="ECO:0000256" key="10">
    <source>
        <dbReference type="ARBA" id="ARBA00048196"/>
    </source>
</evidence>
<keyword evidence="5 12" id="KW-0521">NADP</keyword>
<evidence type="ECO:0000256" key="7">
    <source>
        <dbReference type="ARBA" id="ARBA00023002"/>
    </source>
</evidence>
<evidence type="ECO:0000313" key="16">
    <source>
        <dbReference type="Proteomes" id="UP001501729"/>
    </source>
</evidence>
<name>A0AAV3UH34_9EURY</name>
<evidence type="ECO:0000256" key="6">
    <source>
        <dbReference type="ARBA" id="ARBA00022993"/>
    </source>
</evidence>
<evidence type="ECO:0000256" key="5">
    <source>
        <dbReference type="ARBA" id="ARBA00022857"/>
    </source>
</evidence>
<dbReference type="InterPro" id="IPR036291">
    <property type="entry name" value="NAD(P)-bd_dom_sf"/>
</dbReference>
<feature type="domain" description="Ketopantoate reductase C-terminal" evidence="14">
    <location>
        <begin position="173"/>
        <end position="291"/>
    </location>
</feature>
<dbReference type="EC" id="1.1.1.169" evidence="3 12"/>
<dbReference type="InterPro" id="IPR013328">
    <property type="entry name" value="6PGD_dom2"/>
</dbReference>
<dbReference type="AlphaFoldDB" id="A0AAV3UH34"/>
<comment type="catalytic activity">
    <reaction evidence="10">
        <text>(R)-pantoate + NAD(+) = 2-dehydropantoate + NADH + H(+)</text>
        <dbReference type="Rhea" id="RHEA:61292"/>
        <dbReference type="ChEBI" id="CHEBI:11561"/>
        <dbReference type="ChEBI" id="CHEBI:15378"/>
        <dbReference type="ChEBI" id="CHEBI:15980"/>
        <dbReference type="ChEBI" id="CHEBI:57540"/>
        <dbReference type="ChEBI" id="CHEBI:57945"/>
    </reaction>
    <physiologicalReaction direction="right-to-left" evidence="10">
        <dbReference type="Rhea" id="RHEA:61294"/>
    </physiologicalReaction>
</comment>
<dbReference type="GO" id="GO:0005737">
    <property type="term" value="C:cytoplasm"/>
    <property type="evidence" value="ECO:0007669"/>
    <property type="project" value="TreeGrafter"/>
</dbReference>
<gene>
    <name evidence="15" type="ORF">GCM10025751_20540</name>
</gene>
<dbReference type="GO" id="GO:0050661">
    <property type="term" value="F:NADP binding"/>
    <property type="evidence" value="ECO:0007669"/>
    <property type="project" value="TreeGrafter"/>
</dbReference>
<comment type="pathway">
    <text evidence="1 12">Cofactor biosynthesis; coenzyme A biosynthesis.</text>
</comment>
<dbReference type="NCBIfam" id="TIGR00745">
    <property type="entry name" value="apbA_panE"/>
    <property type="match status" value="1"/>
</dbReference>
<evidence type="ECO:0000259" key="13">
    <source>
        <dbReference type="Pfam" id="PF02558"/>
    </source>
</evidence>
<comment type="caution">
    <text evidence="15">The sequence shown here is derived from an EMBL/GenBank/DDBJ whole genome shotgun (WGS) entry which is preliminary data.</text>
</comment>
<dbReference type="RefSeq" id="WP_227776805.1">
    <property type="nucleotide sequence ID" value="NZ_BAABKX010000001.1"/>
</dbReference>
<dbReference type="PANTHER" id="PTHR43765:SF2">
    <property type="entry name" value="2-DEHYDROPANTOATE 2-REDUCTASE"/>
    <property type="match status" value="1"/>
</dbReference>
<dbReference type="Pfam" id="PF02558">
    <property type="entry name" value="ApbA"/>
    <property type="match status" value="1"/>
</dbReference>
<comment type="function">
    <text evidence="12">Catalyzes the NADPH-dependent reduction of ketopantoate into pantoic acid.</text>
</comment>
<dbReference type="InterPro" id="IPR003710">
    <property type="entry name" value="ApbA"/>
</dbReference>
<comment type="catalytic activity">
    <reaction evidence="9">
        <text>(R)-pantoate + NADP(+) = 2-dehydropantoate + NADPH + H(+)</text>
        <dbReference type="Rhea" id="RHEA:16233"/>
        <dbReference type="ChEBI" id="CHEBI:11561"/>
        <dbReference type="ChEBI" id="CHEBI:15378"/>
        <dbReference type="ChEBI" id="CHEBI:15980"/>
        <dbReference type="ChEBI" id="CHEBI:57783"/>
        <dbReference type="ChEBI" id="CHEBI:58349"/>
        <dbReference type="EC" id="1.1.1.169"/>
    </reaction>
    <physiologicalReaction direction="right-to-left" evidence="9">
        <dbReference type="Rhea" id="RHEA:16235"/>
    </physiologicalReaction>
</comment>
<evidence type="ECO:0000256" key="3">
    <source>
        <dbReference type="ARBA" id="ARBA00013014"/>
    </source>
</evidence>
<keyword evidence="6 12" id="KW-0173">Coenzyme A biosynthesis</keyword>
<dbReference type="EMBL" id="BAABKX010000001">
    <property type="protein sequence ID" value="GAA5048532.1"/>
    <property type="molecule type" value="Genomic_DNA"/>
</dbReference>
<dbReference type="FunFam" id="1.10.1040.10:FF:000017">
    <property type="entry name" value="2-dehydropantoate 2-reductase"/>
    <property type="match status" value="1"/>
</dbReference>
<dbReference type="GO" id="GO:0015940">
    <property type="term" value="P:pantothenate biosynthetic process"/>
    <property type="evidence" value="ECO:0007669"/>
    <property type="project" value="InterPro"/>
</dbReference>
<feature type="domain" description="Ketopantoate reductase N-terminal" evidence="13">
    <location>
        <begin position="3"/>
        <end position="144"/>
    </location>
</feature>
<dbReference type="InterPro" id="IPR008927">
    <property type="entry name" value="6-PGluconate_DH-like_C_sf"/>
</dbReference>
<organism evidence="15 16">
    <name type="scientific">Haladaptatus pallidirubidus</name>
    <dbReference type="NCBI Taxonomy" id="1008152"/>
    <lineage>
        <taxon>Archaea</taxon>
        <taxon>Methanobacteriati</taxon>
        <taxon>Methanobacteriota</taxon>
        <taxon>Stenosarchaea group</taxon>
        <taxon>Halobacteria</taxon>
        <taxon>Halobacteriales</taxon>
        <taxon>Haladaptataceae</taxon>
        <taxon>Haladaptatus</taxon>
    </lineage>
</organism>
<dbReference type="SUPFAM" id="SSF51735">
    <property type="entry name" value="NAD(P)-binding Rossmann-fold domains"/>
    <property type="match status" value="1"/>
</dbReference>
<dbReference type="Gene3D" id="3.40.50.720">
    <property type="entry name" value="NAD(P)-binding Rossmann-like Domain"/>
    <property type="match status" value="1"/>
</dbReference>
<comment type="similarity">
    <text evidence="2 12">Belongs to the ketopantoate reductase family.</text>
</comment>
<sequence>MEIVVFGAGSLGSLIGGLLAREHRVTFVARDPHATEVRESGLRVGGAFDFRVHPSATGDERELRANCAIVTVKAFQTETAGRQLATGEFDAVLSLQNGMGNEDVLADYLDCPILAGTASYGAVLTEPGTVECTGVGEIALGAREGGDSETARTIGEAFTTAGIETEIADDMPRRLWEKLAVNAGINPVTALSRVENGTVLSGDASEIAATAARETARVARADGVELTDEDTVSAVETVASATVSNVSSMHQDVEAGRKTEIEAINGYVVARGERYGVETPVNRTLSGLVKTWERTNG</sequence>
<dbReference type="PANTHER" id="PTHR43765">
    <property type="entry name" value="2-DEHYDROPANTOATE 2-REDUCTASE-RELATED"/>
    <property type="match status" value="1"/>
</dbReference>
<dbReference type="SUPFAM" id="SSF48179">
    <property type="entry name" value="6-phosphogluconate dehydrogenase C-terminal domain-like"/>
    <property type="match status" value="1"/>
</dbReference>
<dbReference type="InterPro" id="IPR050838">
    <property type="entry name" value="Ketopantoate_reductase"/>
</dbReference>
<dbReference type="GO" id="GO:0008677">
    <property type="term" value="F:2-dehydropantoate 2-reductase activity"/>
    <property type="evidence" value="ECO:0007669"/>
    <property type="project" value="UniProtKB-EC"/>
</dbReference>
<evidence type="ECO:0000256" key="1">
    <source>
        <dbReference type="ARBA" id="ARBA00004724"/>
    </source>
</evidence>
<evidence type="ECO:0000256" key="4">
    <source>
        <dbReference type="ARBA" id="ARBA00019465"/>
    </source>
</evidence>
<evidence type="ECO:0000256" key="11">
    <source>
        <dbReference type="ARBA" id="ARBA00056765"/>
    </source>
</evidence>
<dbReference type="Pfam" id="PF08546">
    <property type="entry name" value="ApbA_C"/>
    <property type="match status" value="1"/>
</dbReference>
<dbReference type="GO" id="GO:0015937">
    <property type="term" value="P:coenzyme A biosynthetic process"/>
    <property type="evidence" value="ECO:0007669"/>
    <property type="project" value="UniProtKB-KW"/>
</dbReference>
<evidence type="ECO:0000313" key="15">
    <source>
        <dbReference type="EMBL" id="GAA5048532.1"/>
    </source>
</evidence>
<keyword evidence="7 12" id="KW-0560">Oxidoreductase</keyword>
<protein>
    <recommendedName>
        <fullName evidence="4 12">2-dehydropantoate 2-reductase</fullName>
        <ecNumber evidence="3 12">1.1.1.169</ecNumber>
    </recommendedName>
    <alternativeName>
        <fullName evidence="8 12">Ketopantoate reductase</fullName>
    </alternativeName>
</protein>
<keyword evidence="16" id="KW-1185">Reference proteome</keyword>
<reference evidence="15 16" key="1">
    <citation type="journal article" date="2019" name="Int. J. Syst. Evol. Microbiol.">
        <title>The Global Catalogue of Microorganisms (GCM) 10K type strain sequencing project: providing services to taxonomists for standard genome sequencing and annotation.</title>
        <authorList>
            <consortium name="The Broad Institute Genomics Platform"/>
            <consortium name="The Broad Institute Genome Sequencing Center for Infectious Disease"/>
            <person name="Wu L."/>
            <person name="Ma J."/>
        </authorList>
    </citation>
    <scope>NUCLEOTIDE SEQUENCE [LARGE SCALE GENOMIC DNA]</scope>
    <source>
        <strain evidence="15 16">JCM 17504</strain>
    </source>
</reference>
<comment type="function">
    <text evidence="11">Catalyzes the NAD(P)H-dependent reduction of ketopantoate into pantoic acid.</text>
</comment>
<evidence type="ECO:0000259" key="14">
    <source>
        <dbReference type="Pfam" id="PF08546"/>
    </source>
</evidence>
<proteinExistence type="inferred from homology"/>
<dbReference type="InterPro" id="IPR013752">
    <property type="entry name" value="KPA_reductase"/>
</dbReference>
<evidence type="ECO:0000256" key="9">
    <source>
        <dbReference type="ARBA" id="ARBA00047506"/>
    </source>
</evidence>
<evidence type="ECO:0000256" key="8">
    <source>
        <dbReference type="ARBA" id="ARBA00032024"/>
    </source>
</evidence>
<evidence type="ECO:0000256" key="2">
    <source>
        <dbReference type="ARBA" id="ARBA00007870"/>
    </source>
</evidence>